<gene>
    <name evidence="1" type="ORF">VR44_39135</name>
</gene>
<proteinExistence type="predicted"/>
<keyword evidence="2" id="KW-1185">Reference proteome</keyword>
<name>A0A0F4IBM1_9ACTN</name>
<organism evidence="1 2">
    <name type="scientific">Streptomyces katrae</name>
    <dbReference type="NCBI Taxonomy" id="68223"/>
    <lineage>
        <taxon>Bacteria</taxon>
        <taxon>Bacillati</taxon>
        <taxon>Actinomycetota</taxon>
        <taxon>Actinomycetes</taxon>
        <taxon>Kitasatosporales</taxon>
        <taxon>Streptomycetaceae</taxon>
        <taxon>Streptomyces</taxon>
    </lineage>
</organism>
<sequence>MDDRTPASEWRWIDVVTPGTRLASVQRALAKLDVRDLGVGSTLAALARADLIEQDEVPRGRGRAVRAKMTRTGRAAVRAALKTAPGRRTGELADWAWEILVGLWQADGAQVRAGGPAVERALLDQRPAPRGAE</sequence>
<evidence type="ECO:0000313" key="1">
    <source>
        <dbReference type="EMBL" id="KJY19407.1"/>
    </source>
</evidence>
<evidence type="ECO:0000313" key="2">
    <source>
        <dbReference type="Proteomes" id="UP000033551"/>
    </source>
</evidence>
<dbReference type="PATRIC" id="fig|68223.7.peg.5590"/>
<dbReference type="OrthoDB" id="3454723at2"/>
<reference evidence="1 2" key="1">
    <citation type="submission" date="2015-02" db="EMBL/GenBank/DDBJ databases">
        <authorList>
            <person name="Ju K.-S."/>
            <person name="Doroghazi J.R."/>
            <person name="Metcalf W."/>
        </authorList>
    </citation>
    <scope>NUCLEOTIDE SEQUENCE [LARGE SCALE GENOMIC DNA]</scope>
    <source>
        <strain evidence="1 2">NRRL ISP-5550</strain>
    </source>
</reference>
<comment type="caution">
    <text evidence="1">The sequence shown here is derived from an EMBL/GenBank/DDBJ whole genome shotgun (WGS) entry which is preliminary data.</text>
</comment>
<protein>
    <submittedName>
        <fullName evidence="1">Uncharacterized protein</fullName>
    </submittedName>
</protein>
<accession>A0A0F4IBM1</accession>
<dbReference type="AlphaFoldDB" id="A0A0F4IBM1"/>
<dbReference type="Proteomes" id="UP000033551">
    <property type="component" value="Unassembled WGS sequence"/>
</dbReference>
<dbReference type="EMBL" id="JZWV01001553">
    <property type="protein sequence ID" value="KJY19407.1"/>
    <property type="molecule type" value="Genomic_DNA"/>
</dbReference>